<dbReference type="InterPro" id="IPR052394">
    <property type="entry name" value="LRR-containing"/>
</dbReference>
<feature type="compositionally biased region" description="Basic residues" evidence="1">
    <location>
        <begin position="578"/>
        <end position="590"/>
    </location>
</feature>
<dbReference type="InterPro" id="IPR001611">
    <property type="entry name" value="Leu-rich_rpt"/>
</dbReference>
<dbReference type="SMART" id="SM00368">
    <property type="entry name" value="LRR_RI"/>
    <property type="match status" value="7"/>
</dbReference>
<accession>A0A7I8VXX9</accession>
<dbReference type="PANTHER" id="PTHR24114:SF50">
    <property type="entry name" value="RNI-LIKE PROTEIN"/>
    <property type="match status" value="1"/>
</dbReference>
<dbReference type="SUPFAM" id="SSF52047">
    <property type="entry name" value="RNI-like"/>
    <property type="match status" value="1"/>
</dbReference>
<dbReference type="AlphaFoldDB" id="A0A7I8VXX9"/>
<evidence type="ECO:0000313" key="3">
    <source>
        <dbReference type="Proteomes" id="UP000549394"/>
    </source>
</evidence>
<sequence>MDRKGKDSCPVWHDSEFLESIGDDKKIELLEDPYVQQLNSKSCAKQIVRQLEKVDEEDIEEDFDTDLEIDEENFGRETPIPLDDKHIGRTLYVEACQQLNSAPSKRIISCLNSEVLNLAFRSLNLSDVKALCTSLKDNTKVEKLNLRSNGLKGESVILISEMLKANDVVTDFDFSSNLTGYEGSFALSDMLAINNGITDLNLSENKLTDQDINVLMLGLEINNKIKRLNLSKNNFGEIGAERIGEMLSENNSIEYLNVSWNQIRRKAAVSLLSSVRMSLYVNNLDISWNGLGYEGSLAIGELLKFNKYLSHLDISNNRIDWKGALLIAKGLRENAALETLKMGNNPLTMTGSLDIIDNVKQPSSGVRFLSFEGIPISKKILYTTELIARTRKFRVEHGGVIDSEDILGKRIVTRGDPFKLLIQFLSERAIRPYDLFKTFDKDMANRVSRDHFIMGLKRAKVPLDDNEMQRVMNRLDTSREGSISYQRLISGVRDHLIKEREFHKYKMAEEKKLAEEHRRIMAMNLSRISESTPRRAGTGHSMLETSQISFFTNSITVDRSKKSLMSISAALASDTLTKKTKVRRKKRGKKIQREKEGE</sequence>
<dbReference type="OrthoDB" id="76105at2759"/>
<gene>
    <name evidence="2" type="ORF">DGYR_LOCUS9218</name>
</gene>
<dbReference type="Proteomes" id="UP000549394">
    <property type="component" value="Unassembled WGS sequence"/>
</dbReference>
<dbReference type="EMBL" id="CAJFCJ010000014">
    <property type="protein sequence ID" value="CAD5121234.1"/>
    <property type="molecule type" value="Genomic_DNA"/>
</dbReference>
<dbReference type="InterPro" id="IPR032675">
    <property type="entry name" value="LRR_dom_sf"/>
</dbReference>
<protein>
    <submittedName>
        <fullName evidence="2">DgyrCDS9767</fullName>
    </submittedName>
</protein>
<feature type="region of interest" description="Disordered" evidence="1">
    <location>
        <begin position="575"/>
        <end position="598"/>
    </location>
</feature>
<dbReference type="Gene3D" id="1.10.238.10">
    <property type="entry name" value="EF-hand"/>
    <property type="match status" value="1"/>
</dbReference>
<dbReference type="PANTHER" id="PTHR24114">
    <property type="entry name" value="LEUCINE RICH REPEAT FAMILY PROTEIN"/>
    <property type="match status" value="1"/>
</dbReference>
<keyword evidence="3" id="KW-1185">Reference proteome</keyword>
<dbReference type="SUPFAM" id="SSF47473">
    <property type="entry name" value="EF-hand"/>
    <property type="match status" value="1"/>
</dbReference>
<reference evidence="2 3" key="1">
    <citation type="submission" date="2020-08" db="EMBL/GenBank/DDBJ databases">
        <authorList>
            <person name="Hejnol A."/>
        </authorList>
    </citation>
    <scope>NUCLEOTIDE SEQUENCE [LARGE SCALE GENOMIC DNA]</scope>
</reference>
<evidence type="ECO:0000256" key="1">
    <source>
        <dbReference type="SAM" id="MobiDB-lite"/>
    </source>
</evidence>
<name>A0A7I8VXX9_9ANNE</name>
<evidence type="ECO:0000313" key="2">
    <source>
        <dbReference type="EMBL" id="CAD5121234.1"/>
    </source>
</evidence>
<dbReference type="InterPro" id="IPR011992">
    <property type="entry name" value="EF-hand-dom_pair"/>
</dbReference>
<dbReference type="Pfam" id="PF13516">
    <property type="entry name" value="LRR_6"/>
    <property type="match status" value="5"/>
</dbReference>
<dbReference type="Gene3D" id="3.80.10.10">
    <property type="entry name" value="Ribonuclease Inhibitor"/>
    <property type="match status" value="3"/>
</dbReference>
<comment type="caution">
    <text evidence="2">The sequence shown here is derived from an EMBL/GenBank/DDBJ whole genome shotgun (WGS) entry which is preliminary data.</text>
</comment>
<organism evidence="2 3">
    <name type="scientific">Dimorphilus gyrociliatus</name>
    <dbReference type="NCBI Taxonomy" id="2664684"/>
    <lineage>
        <taxon>Eukaryota</taxon>
        <taxon>Metazoa</taxon>
        <taxon>Spiralia</taxon>
        <taxon>Lophotrochozoa</taxon>
        <taxon>Annelida</taxon>
        <taxon>Polychaeta</taxon>
        <taxon>Polychaeta incertae sedis</taxon>
        <taxon>Dinophilidae</taxon>
        <taxon>Dimorphilus</taxon>
    </lineage>
</organism>
<proteinExistence type="predicted"/>